<evidence type="ECO:0000313" key="1">
    <source>
        <dbReference type="EMBL" id="KAG0457177.1"/>
    </source>
</evidence>
<name>A0A835PWL9_VANPL</name>
<dbReference type="EMBL" id="JADCNM010000012">
    <property type="protein sequence ID" value="KAG0458882.1"/>
    <property type="molecule type" value="Genomic_DNA"/>
</dbReference>
<proteinExistence type="predicted"/>
<dbReference type="AlphaFoldDB" id="A0A835PWL9"/>
<dbReference type="Proteomes" id="UP000636800">
    <property type="component" value="Chromosome 12"/>
</dbReference>
<sequence length="85" mass="9651">MGNFVAAEMEEKSSRMILLGWWLSSPVEVENGQRRRGGRLRLKRLGKAADRADGGRRARQKEAATGGLERGRWTLRGLGWKQRDD</sequence>
<organism evidence="2 4">
    <name type="scientific">Vanilla planifolia</name>
    <name type="common">Vanilla</name>
    <dbReference type="NCBI Taxonomy" id="51239"/>
    <lineage>
        <taxon>Eukaryota</taxon>
        <taxon>Viridiplantae</taxon>
        <taxon>Streptophyta</taxon>
        <taxon>Embryophyta</taxon>
        <taxon>Tracheophyta</taxon>
        <taxon>Spermatophyta</taxon>
        <taxon>Magnoliopsida</taxon>
        <taxon>Liliopsida</taxon>
        <taxon>Asparagales</taxon>
        <taxon>Orchidaceae</taxon>
        <taxon>Vanilloideae</taxon>
        <taxon>Vanilleae</taxon>
        <taxon>Vanilla</taxon>
    </lineage>
</organism>
<comment type="caution">
    <text evidence="2">The sequence shown here is derived from an EMBL/GenBank/DDBJ whole genome shotgun (WGS) entry which is preliminary data.</text>
</comment>
<evidence type="ECO:0000313" key="2">
    <source>
        <dbReference type="EMBL" id="KAG0458882.1"/>
    </source>
</evidence>
<protein>
    <submittedName>
        <fullName evidence="2">Uncharacterized protein</fullName>
    </submittedName>
</protein>
<keyword evidence="3" id="KW-1185">Reference proteome</keyword>
<gene>
    <name evidence="2" type="ORF">HPP92_022010</name>
    <name evidence="1" type="ORF">HPP92_022334</name>
</gene>
<dbReference type="Proteomes" id="UP000639772">
    <property type="component" value="Chromosome 12"/>
</dbReference>
<evidence type="ECO:0000313" key="3">
    <source>
        <dbReference type="Proteomes" id="UP000636800"/>
    </source>
</evidence>
<reference evidence="3 4" key="1">
    <citation type="journal article" date="2020" name="Nat. Food">
        <title>A phased Vanilla planifolia genome enables genetic improvement of flavour and production.</title>
        <authorList>
            <person name="Hasing T."/>
            <person name="Tang H."/>
            <person name="Brym M."/>
            <person name="Khazi F."/>
            <person name="Huang T."/>
            <person name="Chambers A.H."/>
        </authorList>
    </citation>
    <scope>NUCLEOTIDE SEQUENCE [LARGE SCALE GENOMIC DNA]</scope>
    <source>
        <tissue evidence="2">Leaf</tissue>
    </source>
</reference>
<dbReference type="EMBL" id="JADCNL010000012">
    <property type="protein sequence ID" value="KAG0457177.1"/>
    <property type="molecule type" value="Genomic_DNA"/>
</dbReference>
<evidence type="ECO:0000313" key="4">
    <source>
        <dbReference type="Proteomes" id="UP000639772"/>
    </source>
</evidence>
<accession>A0A835PWL9</accession>